<protein>
    <submittedName>
        <fullName evidence="1">Uncharacterized protein</fullName>
    </submittedName>
</protein>
<evidence type="ECO:0000313" key="1">
    <source>
        <dbReference type="EMBL" id="NKI42408.1"/>
    </source>
</evidence>
<accession>A0ABX1H300</accession>
<proteinExistence type="predicted"/>
<dbReference type="RefSeq" id="WP_168539465.1">
    <property type="nucleotide sequence ID" value="NZ_JAAWWP010000007.1"/>
</dbReference>
<dbReference type="Proteomes" id="UP000772196">
    <property type="component" value="Unassembled WGS sequence"/>
</dbReference>
<reference evidence="1 2" key="1">
    <citation type="submission" date="2020-04" db="EMBL/GenBank/DDBJ databases">
        <title>Phylogenetic Diversity and Antibacterial Activity against Ralstonia solanacearum of Endophytic Actinomycete Isolated from Moss.</title>
        <authorList>
            <person name="Zhuang X."/>
        </authorList>
    </citation>
    <scope>NUCLEOTIDE SEQUENCE [LARGE SCALE GENOMIC DNA]</scope>
    <source>
        <strain evidence="1 2">LD120</strain>
    </source>
</reference>
<evidence type="ECO:0000313" key="2">
    <source>
        <dbReference type="Proteomes" id="UP000772196"/>
    </source>
</evidence>
<sequence>MTEPHEASATPADYRLLLPEGWFRLALEEERRAASVEALVDRQLRGADHLAYLRPQLRAELMARAEESYRGGGIELYLSLQQAGALTIPASLLVTLLRPEPGRALPRLDDLAQELAAEAQPGREVSMEKTAAGRALRVRREIRTEEETQQGEKQEQYAFDSVTVDYQLDIPGGQGQLLLTFSTPLVQLAEAMTELFDAIGGSLTWSSA</sequence>
<dbReference type="EMBL" id="JAAWWP010000007">
    <property type="protein sequence ID" value="NKI42408.1"/>
    <property type="molecule type" value="Genomic_DNA"/>
</dbReference>
<keyword evidence="2" id="KW-1185">Reference proteome</keyword>
<organism evidence="1 2">
    <name type="scientific">Streptomyces physcomitrii</name>
    <dbReference type="NCBI Taxonomy" id="2724184"/>
    <lineage>
        <taxon>Bacteria</taxon>
        <taxon>Bacillati</taxon>
        <taxon>Actinomycetota</taxon>
        <taxon>Actinomycetes</taxon>
        <taxon>Kitasatosporales</taxon>
        <taxon>Streptomycetaceae</taxon>
        <taxon>Streptomyces</taxon>
    </lineage>
</organism>
<gene>
    <name evidence="1" type="ORF">HFV08_14415</name>
</gene>
<name>A0ABX1H300_9ACTN</name>
<comment type="caution">
    <text evidence="1">The sequence shown here is derived from an EMBL/GenBank/DDBJ whole genome shotgun (WGS) entry which is preliminary data.</text>
</comment>